<name>A0ACB8Q500_9AGAM</name>
<comment type="caution">
    <text evidence="1">The sequence shown here is derived from an EMBL/GenBank/DDBJ whole genome shotgun (WGS) entry which is preliminary data.</text>
</comment>
<evidence type="ECO:0000313" key="1">
    <source>
        <dbReference type="EMBL" id="KAI0026744.1"/>
    </source>
</evidence>
<organism evidence="1 2">
    <name type="scientific">Vararia minispora EC-137</name>
    <dbReference type="NCBI Taxonomy" id="1314806"/>
    <lineage>
        <taxon>Eukaryota</taxon>
        <taxon>Fungi</taxon>
        <taxon>Dikarya</taxon>
        <taxon>Basidiomycota</taxon>
        <taxon>Agaricomycotina</taxon>
        <taxon>Agaricomycetes</taxon>
        <taxon>Russulales</taxon>
        <taxon>Lachnocladiaceae</taxon>
        <taxon>Vararia</taxon>
    </lineage>
</organism>
<dbReference type="EMBL" id="MU274221">
    <property type="protein sequence ID" value="KAI0026744.1"/>
    <property type="molecule type" value="Genomic_DNA"/>
</dbReference>
<accession>A0ACB8Q500</accession>
<evidence type="ECO:0000313" key="2">
    <source>
        <dbReference type="Proteomes" id="UP000814128"/>
    </source>
</evidence>
<keyword evidence="2" id="KW-1185">Reference proteome</keyword>
<sequence>MFADETRLAYKPETHKFVVTPVLLDSANYIVSLLEVERNTSTIITRNSFRHPQGTYERSALYSQLVSALFVPSPSAFPVAARSFICHCVLLILTLIAVFHGVLEPDYFNGRLFTSEGKVLCDETG</sequence>
<gene>
    <name evidence="1" type="ORF">K488DRAFT_91944</name>
</gene>
<reference evidence="1" key="1">
    <citation type="submission" date="2021-02" db="EMBL/GenBank/DDBJ databases">
        <authorList>
            <consortium name="DOE Joint Genome Institute"/>
            <person name="Ahrendt S."/>
            <person name="Looney B.P."/>
            <person name="Miyauchi S."/>
            <person name="Morin E."/>
            <person name="Drula E."/>
            <person name="Courty P.E."/>
            <person name="Chicoki N."/>
            <person name="Fauchery L."/>
            <person name="Kohler A."/>
            <person name="Kuo A."/>
            <person name="Labutti K."/>
            <person name="Pangilinan J."/>
            <person name="Lipzen A."/>
            <person name="Riley R."/>
            <person name="Andreopoulos W."/>
            <person name="He G."/>
            <person name="Johnson J."/>
            <person name="Barry K.W."/>
            <person name="Grigoriev I.V."/>
            <person name="Nagy L."/>
            <person name="Hibbett D."/>
            <person name="Henrissat B."/>
            <person name="Matheny P.B."/>
            <person name="Labbe J."/>
            <person name="Martin F."/>
        </authorList>
    </citation>
    <scope>NUCLEOTIDE SEQUENCE</scope>
    <source>
        <strain evidence="1">EC-137</strain>
    </source>
</reference>
<protein>
    <submittedName>
        <fullName evidence="1">Uncharacterized protein</fullName>
    </submittedName>
</protein>
<dbReference type="Proteomes" id="UP000814128">
    <property type="component" value="Unassembled WGS sequence"/>
</dbReference>
<proteinExistence type="predicted"/>
<reference evidence="1" key="2">
    <citation type="journal article" date="2022" name="New Phytol.">
        <title>Evolutionary transition to the ectomycorrhizal habit in the genomes of a hyperdiverse lineage of mushroom-forming fungi.</title>
        <authorList>
            <person name="Looney B."/>
            <person name="Miyauchi S."/>
            <person name="Morin E."/>
            <person name="Drula E."/>
            <person name="Courty P.E."/>
            <person name="Kohler A."/>
            <person name="Kuo A."/>
            <person name="LaButti K."/>
            <person name="Pangilinan J."/>
            <person name="Lipzen A."/>
            <person name="Riley R."/>
            <person name="Andreopoulos W."/>
            <person name="He G."/>
            <person name="Johnson J."/>
            <person name="Nolan M."/>
            <person name="Tritt A."/>
            <person name="Barry K.W."/>
            <person name="Grigoriev I.V."/>
            <person name="Nagy L.G."/>
            <person name="Hibbett D."/>
            <person name="Henrissat B."/>
            <person name="Matheny P.B."/>
            <person name="Labbe J."/>
            <person name="Martin F.M."/>
        </authorList>
    </citation>
    <scope>NUCLEOTIDE SEQUENCE</scope>
    <source>
        <strain evidence="1">EC-137</strain>
    </source>
</reference>